<dbReference type="Pfam" id="PF00084">
    <property type="entry name" value="Sushi"/>
    <property type="match status" value="1"/>
</dbReference>
<dbReference type="EMBL" id="JACDTQ010002688">
    <property type="protein sequence ID" value="KAF5916776.1"/>
    <property type="molecule type" value="Genomic_DNA"/>
</dbReference>
<evidence type="ECO:0000259" key="3">
    <source>
        <dbReference type="PROSITE" id="PS50923"/>
    </source>
</evidence>
<dbReference type="CDD" id="cd00033">
    <property type="entry name" value="CCP"/>
    <property type="match status" value="1"/>
</dbReference>
<comment type="caution">
    <text evidence="4">The sequence shown here is derived from an EMBL/GenBank/DDBJ whole genome shotgun (WGS) entry which is preliminary data.</text>
</comment>
<evidence type="ECO:0000313" key="4">
    <source>
        <dbReference type="EMBL" id="KAF5916776.1"/>
    </source>
</evidence>
<evidence type="ECO:0000256" key="2">
    <source>
        <dbReference type="PROSITE-ProRule" id="PRU00302"/>
    </source>
</evidence>
<evidence type="ECO:0000256" key="1">
    <source>
        <dbReference type="ARBA" id="ARBA00023157"/>
    </source>
</evidence>
<dbReference type="PROSITE" id="PS50923">
    <property type="entry name" value="SUSHI"/>
    <property type="match status" value="1"/>
</dbReference>
<keyword evidence="1 2" id="KW-1015">Disulfide bond</keyword>
<feature type="domain" description="Sushi" evidence="3">
    <location>
        <begin position="57"/>
        <end position="104"/>
    </location>
</feature>
<organism evidence="4 5">
    <name type="scientific">Diceros bicornis minor</name>
    <name type="common">South-central black rhinoceros</name>
    <dbReference type="NCBI Taxonomy" id="77932"/>
    <lineage>
        <taxon>Eukaryota</taxon>
        <taxon>Metazoa</taxon>
        <taxon>Chordata</taxon>
        <taxon>Craniata</taxon>
        <taxon>Vertebrata</taxon>
        <taxon>Euteleostomi</taxon>
        <taxon>Mammalia</taxon>
        <taxon>Eutheria</taxon>
        <taxon>Laurasiatheria</taxon>
        <taxon>Perissodactyla</taxon>
        <taxon>Rhinocerotidae</taxon>
        <taxon>Diceros</taxon>
    </lineage>
</organism>
<sequence length="104" mass="11223">MRGSNIVQCRANNTRVPELPSCSRGGFHPLRLCWGRSSASHCVLVGMKSLWSSSVPLSCPHPPKIHNGHHIGGHASAYLPGMTVTYTGDPGYLLVGKAFIFCIH</sequence>
<dbReference type="InterPro" id="IPR000436">
    <property type="entry name" value="Sushi_SCR_CCP_dom"/>
</dbReference>
<accession>A0A7J7EMV5</accession>
<reference evidence="4 5" key="1">
    <citation type="journal article" date="2020" name="Mol. Biol. Evol.">
        <title>Interspecific Gene Flow and the Evolution of Specialization in Black and White Rhinoceros.</title>
        <authorList>
            <person name="Moodley Y."/>
            <person name="Westbury M.V."/>
            <person name="Russo I.M."/>
            <person name="Gopalakrishnan S."/>
            <person name="Rakotoarivelo A."/>
            <person name="Olsen R.A."/>
            <person name="Prost S."/>
            <person name="Tunstall T."/>
            <person name="Ryder O.A."/>
            <person name="Dalen L."/>
            <person name="Bruford M.W."/>
        </authorList>
    </citation>
    <scope>NUCLEOTIDE SEQUENCE [LARGE SCALE GENOMIC DNA]</scope>
    <source>
        <strain evidence="4">SBR-YM</strain>
        <tissue evidence="4">Skin</tissue>
    </source>
</reference>
<name>A0A7J7EMV5_DICBM</name>
<dbReference type="InterPro" id="IPR035976">
    <property type="entry name" value="Sushi/SCR/CCP_sf"/>
</dbReference>
<evidence type="ECO:0000313" key="5">
    <source>
        <dbReference type="Proteomes" id="UP000551758"/>
    </source>
</evidence>
<keyword evidence="5" id="KW-1185">Reference proteome</keyword>
<dbReference type="Gene3D" id="2.10.70.10">
    <property type="entry name" value="Complement Module, domain 1"/>
    <property type="match status" value="1"/>
</dbReference>
<feature type="disulfide bond" evidence="2">
    <location>
        <begin position="59"/>
        <end position="102"/>
    </location>
</feature>
<dbReference type="Proteomes" id="UP000551758">
    <property type="component" value="Unassembled WGS sequence"/>
</dbReference>
<protein>
    <recommendedName>
        <fullName evidence="3">Sushi domain-containing protein</fullName>
    </recommendedName>
</protein>
<proteinExistence type="predicted"/>
<dbReference type="AlphaFoldDB" id="A0A7J7EMV5"/>
<comment type="caution">
    <text evidence="2">Lacks conserved residue(s) required for the propagation of feature annotation.</text>
</comment>
<gene>
    <name evidence="4" type="ORF">HPG69_005571</name>
</gene>
<dbReference type="SUPFAM" id="SSF57535">
    <property type="entry name" value="Complement control module/SCR domain"/>
    <property type="match status" value="1"/>
</dbReference>
<keyword evidence="2" id="KW-0768">Sushi</keyword>